<dbReference type="SUPFAM" id="SSF52172">
    <property type="entry name" value="CheY-like"/>
    <property type="match status" value="1"/>
</dbReference>
<feature type="compositionally biased region" description="Basic and acidic residues" evidence="6">
    <location>
        <begin position="1303"/>
        <end position="1320"/>
    </location>
</feature>
<proteinExistence type="predicted"/>
<evidence type="ECO:0000256" key="1">
    <source>
        <dbReference type="ARBA" id="ARBA00000085"/>
    </source>
</evidence>
<feature type="domain" description="Histidine kinase" evidence="7">
    <location>
        <begin position="1393"/>
        <end position="1645"/>
    </location>
</feature>
<accession>A0A3B0WWH5</accession>
<dbReference type="Pfam" id="PF00072">
    <property type="entry name" value="Response_reg"/>
    <property type="match status" value="1"/>
</dbReference>
<dbReference type="PROSITE" id="PS50109">
    <property type="entry name" value="HIS_KIN"/>
    <property type="match status" value="1"/>
</dbReference>
<dbReference type="InterPro" id="IPR004105">
    <property type="entry name" value="CheA-like_dim"/>
</dbReference>
<feature type="domain" description="Response regulatory" evidence="8">
    <location>
        <begin position="1805"/>
        <end position="1921"/>
    </location>
</feature>
<dbReference type="InterPro" id="IPR008207">
    <property type="entry name" value="Sig_transdc_His_kin_Hpt_dom"/>
</dbReference>
<dbReference type="InterPro" id="IPR011006">
    <property type="entry name" value="CheY-like_superfamily"/>
</dbReference>
<dbReference type="FunFam" id="3.30.565.10:FF:000016">
    <property type="entry name" value="Chemotaxis protein CheA, putative"/>
    <property type="match status" value="1"/>
</dbReference>
<dbReference type="InterPro" id="IPR058661">
    <property type="entry name" value="FimL_2nd"/>
</dbReference>
<evidence type="ECO:0000259" key="10">
    <source>
        <dbReference type="PROSITE" id="PS50894"/>
    </source>
</evidence>
<dbReference type="GO" id="GO:0005737">
    <property type="term" value="C:cytoplasm"/>
    <property type="evidence" value="ECO:0007669"/>
    <property type="project" value="InterPro"/>
</dbReference>
<dbReference type="PROSITE" id="PS50110">
    <property type="entry name" value="RESPONSE_REGULATORY"/>
    <property type="match status" value="1"/>
</dbReference>
<dbReference type="InterPro" id="IPR002545">
    <property type="entry name" value="CheW-lke_dom"/>
</dbReference>
<sequence>MNPDNTVEYNSLSWVKTQLDDVLSDAQTSLNEYIENQAAGELENCIEHLQLIYGTLQMVEVYGASMLAEEMQQTTTALLEGNIDRAEDVYDVLMRAMLQLPDYLEGIQAGKKDAPITLMPLINDLRAARKEGLLTESVLFSPDVESAALNSDAYDATAIEPGKLKAEVKRLRTHYQLGLLDFIQNNKERVGLKRIRAVLQALEKVSSDDEVRRMWMVVGALVEGLIKQGIDTNLSIKMLLGAVDRQLKLILDKDEESFVKNYSKEIVKNILYYVGLCTVDSKAINEVKEAYQLDELIPQQSDDTAAIGGLNAELFDTVSRGITEDLVHVKEVLELFMHSNEKDIEQLAPVVEQLAKIADTYGMLGMGATRQLIMEQRNSLDSIVKGDAEITDQSILDVASGLLNAEAELKDFIDSRSGFVDMNRSDEEKPIIPAAEYREVVHAVVAEGLKNFSEAKEAILSYISGIGDKEQLDIILKRLEEVRGVSMMLPLGRVESLIEKLQTYIRIALLNNNHQPSEQEQDVVADVVTSIEYFFEALSEGRPGVEQGLNAGDKAAEKLEAVYSGFENVEPGVDAHDTDAAKSEVLDDIVIKDTEIKKSDVSKPVPLVEEMEVSQYAILADDADEEIVEIFIEEAVEVLGELHEYLPQWRANNDDEEPLAVIRRSFHTLKGSGRLLGAEMIGEFSWKFENMLNRVIDNKITVSDDLFRVLDEALAVLPQLVEQLKGNREPIENIVQLMNSADALAEGRDIPLETIDLRQQDVVEVMEESPTAEEVGQANDDTMDGAGDVVLVDDSPNENNIVDGDTTGALDEMNLEVVDDEDTLVESDNIEPEITLYSVDEESNIEVETSEKLVTDEFTLENSVEEAAVDDSVEASSDEVIELINVDEVTVTENGFDIEIDEGEIGQSDDLLDIDPMLLQIYHDESQGYVASIRQLIEQSESSVQPLKADKDLIRAFHTLYGSARTAEVEPIADLSGSAEKYVKVRQESGEEDIPADVVEVFKEIEQAISAMLMKVSDGHLPASDKVLQERINKIVQQEIQHQLQQSWQGNSTVDEVEVSSGSDEEMSVDIADLEPSSLDESEVVLTDEVKEEELPNENTADQSQLTTYGDIDDELIDIFLEEADELLENCEDTLNGIKESPNSTEHVQQLQRNMHTLKGGARMADLGPVGDLTHKLESLVVNVSENKVKTDDDLFDLLQESLDTLTSMMANVKARKPLSAVNELNSRIDMMIRGEVQEKRSVERFDIELTDLESDDGEELEEIDISQLLPDNGEGTNDAVEKIVISEQNETAQGDNEEDSDGEKPHWGERASDVNYKDSQEQVRVRSDLLNNLVDYAGEVNIYHARMGKQVTDFGFNLSELTQTVVRLKEQLRNLEIETEIQIRSGYETESDNYDEDFDPLEMDQYSTLQQLTRSLSETAADVDSINEILSDIIRDTETLLVQESRISTDLQEGLMRTRMVRFGGLSSRLRRIVRQVSRELGKEVEVVIEGENSEVDRTVLDRIIAPIEHILRNAVAHGIEKPEKRKALGKNESGNIVIRVDRQGTDVVINIKDDGRGIDTEKVREKAVQQGLVSADSELSDHDALQFILQSGFSTADEVTQVAGRGVGMDVVDSEIKQLGGVLDIDTEQGKGTKFNIRLPLTLAINQALLVSAGDDVFAVPLASIEGVVRMTGYELQRFYDSDNSRYEFNGVEFDLKHLGGLLTGVQPSYSKQLQLFPVLLVRVGDQHFALHVDDMLGRREIVVKPVGLQIGAVRGIAGATILADGRVVLILEMSALVAAESLFKPHVPIEKVAKSVKDDKKTIMVVDDSITIRKITERMLKRYGIEVVLAKDGVDATSQLQDNIPDLMLLDIEMPRMDGFEVASFVRNDERLKDLPIIMITSRTGSKHKEKAMEIGVNKYLGKPFQEEDLVNNINEILKTAF</sequence>
<evidence type="ECO:0000313" key="11">
    <source>
        <dbReference type="EMBL" id="VAW55572.1"/>
    </source>
</evidence>
<dbReference type="SMART" id="SM01231">
    <property type="entry name" value="H-kinase_dim"/>
    <property type="match status" value="1"/>
</dbReference>
<dbReference type="InterPro" id="IPR004358">
    <property type="entry name" value="Sig_transdc_His_kin-like_C"/>
</dbReference>
<keyword evidence="3" id="KW-0597">Phosphoprotein</keyword>
<feature type="domain" description="HPt" evidence="10">
    <location>
        <begin position="911"/>
        <end position="1016"/>
    </location>
</feature>
<dbReference type="Pfam" id="PF01627">
    <property type="entry name" value="Hpt"/>
    <property type="match status" value="3"/>
</dbReference>
<dbReference type="SUPFAM" id="SSF55874">
    <property type="entry name" value="ATPase domain of HSP90 chaperone/DNA topoisomerase II/histidine kinase"/>
    <property type="match status" value="1"/>
</dbReference>
<dbReference type="Gene3D" id="1.20.120.160">
    <property type="entry name" value="HPT domain"/>
    <property type="match status" value="3"/>
</dbReference>
<dbReference type="InterPro" id="IPR036890">
    <property type="entry name" value="HATPase_C_sf"/>
</dbReference>
<evidence type="ECO:0000256" key="2">
    <source>
        <dbReference type="ARBA" id="ARBA00012438"/>
    </source>
</evidence>
<dbReference type="InterPro" id="IPR051315">
    <property type="entry name" value="Bact_Chemotaxis_CheA"/>
</dbReference>
<dbReference type="SMART" id="SM00073">
    <property type="entry name" value="HPT"/>
    <property type="match status" value="3"/>
</dbReference>
<dbReference type="Gene3D" id="2.30.30.40">
    <property type="entry name" value="SH3 Domains"/>
    <property type="match status" value="1"/>
</dbReference>
<dbReference type="SMART" id="SM00387">
    <property type="entry name" value="HATPase_c"/>
    <property type="match status" value="1"/>
</dbReference>
<evidence type="ECO:0000256" key="4">
    <source>
        <dbReference type="ARBA" id="ARBA00022679"/>
    </source>
</evidence>
<reference evidence="11" key="1">
    <citation type="submission" date="2018-06" db="EMBL/GenBank/DDBJ databases">
        <authorList>
            <person name="Zhirakovskaya E."/>
        </authorList>
    </citation>
    <scope>NUCLEOTIDE SEQUENCE</scope>
</reference>
<dbReference type="Gene3D" id="3.40.50.2300">
    <property type="match status" value="1"/>
</dbReference>
<dbReference type="GO" id="GO:0006935">
    <property type="term" value="P:chemotaxis"/>
    <property type="evidence" value="ECO:0007669"/>
    <property type="project" value="InterPro"/>
</dbReference>
<feature type="region of interest" description="Disordered" evidence="6">
    <location>
        <begin position="1288"/>
        <end position="1320"/>
    </location>
</feature>
<dbReference type="CDD" id="cd17546">
    <property type="entry name" value="REC_hyHK_CKI1_RcsC-like"/>
    <property type="match status" value="1"/>
</dbReference>
<dbReference type="GO" id="GO:0000155">
    <property type="term" value="F:phosphorelay sensor kinase activity"/>
    <property type="evidence" value="ECO:0007669"/>
    <property type="project" value="InterPro"/>
</dbReference>
<dbReference type="InterPro" id="IPR036641">
    <property type="entry name" value="HPT_dom_sf"/>
</dbReference>
<keyword evidence="4" id="KW-0808">Transferase</keyword>
<evidence type="ECO:0000259" key="8">
    <source>
        <dbReference type="PROSITE" id="PS50110"/>
    </source>
</evidence>
<name>A0A3B0WWH5_9ZZZZ</name>
<gene>
    <name evidence="11" type="ORF">MNBD_GAMMA05-2143</name>
</gene>
<dbReference type="SUPFAM" id="SSF50341">
    <property type="entry name" value="CheW-like"/>
    <property type="match status" value="1"/>
</dbReference>
<dbReference type="SMART" id="SM00260">
    <property type="entry name" value="CheW"/>
    <property type="match status" value="1"/>
</dbReference>
<dbReference type="PROSITE" id="PS50894">
    <property type="entry name" value="HPT"/>
    <property type="match status" value="3"/>
</dbReference>
<dbReference type="Pfam" id="PF26379">
    <property type="entry name" value="FimL_2nd"/>
    <property type="match status" value="1"/>
</dbReference>
<feature type="domain" description="HPt" evidence="10">
    <location>
        <begin position="620"/>
        <end position="724"/>
    </location>
</feature>
<dbReference type="PANTHER" id="PTHR43395">
    <property type="entry name" value="SENSOR HISTIDINE KINASE CHEA"/>
    <property type="match status" value="1"/>
</dbReference>
<protein>
    <recommendedName>
        <fullName evidence="2">histidine kinase</fullName>
        <ecNumber evidence="2">2.7.13.3</ecNumber>
    </recommendedName>
</protein>
<dbReference type="InterPro" id="IPR005467">
    <property type="entry name" value="His_kinase_dom"/>
</dbReference>
<dbReference type="CDD" id="cd00088">
    <property type="entry name" value="HPT"/>
    <property type="match status" value="3"/>
</dbReference>
<dbReference type="InterPro" id="IPR003594">
    <property type="entry name" value="HATPase_dom"/>
</dbReference>
<comment type="catalytic activity">
    <reaction evidence="1">
        <text>ATP + protein L-histidine = ADP + protein N-phospho-L-histidine.</text>
        <dbReference type="EC" id="2.7.13.3"/>
    </reaction>
</comment>
<dbReference type="InterPro" id="IPR001789">
    <property type="entry name" value="Sig_transdc_resp-reg_receiver"/>
</dbReference>
<keyword evidence="5 11" id="KW-0418">Kinase</keyword>
<dbReference type="InterPro" id="IPR036061">
    <property type="entry name" value="CheW-like_dom_sf"/>
</dbReference>
<dbReference type="PROSITE" id="PS50851">
    <property type="entry name" value="CHEW"/>
    <property type="match status" value="1"/>
</dbReference>
<dbReference type="SUPFAM" id="SSF47226">
    <property type="entry name" value="Histidine-containing phosphotransfer domain, HPT domain"/>
    <property type="match status" value="5"/>
</dbReference>
<feature type="domain" description="HPt" evidence="10">
    <location>
        <begin position="1109"/>
        <end position="1213"/>
    </location>
</feature>
<dbReference type="CDD" id="cd16916">
    <property type="entry name" value="HATPase_CheA-like"/>
    <property type="match status" value="1"/>
</dbReference>
<dbReference type="Pfam" id="PF01584">
    <property type="entry name" value="CheW"/>
    <property type="match status" value="1"/>
</dbReference>
<feature type="domain" description="CheW-like" evidence="9">
    <location>
        <begin position="1647"/>
        <end position="1785"/>
    </location>
</feature>
<dbReference type="EC" id="2.7.13.3" evidence="2"/>
<evidence type="ECO:0000259" key="9">
    <source>
        <dbReference type="PROSITE" id="PS50851"/>
    </source>
</evidence>
<dbReference type="Gene3D" id="3.30.565.10">
    <property type="entry name" value="Histidine kinase-like ATPase, C-terminal domain"/>
    <property type="match status" value="1"/>
</dbReference>
<evidence type="ECO:0000256" key="5">
    <source>
        <dbReference type="ARBA" id="ARBA00022777"/>
    </source>
</evidence>
<dbReference type="EMBL" id="UOFE01000049">
    <property type="protein sequence ID" value="VAW55572.1"/>
    <property type="molecule type" value="Genomic_DNA"/>
</dbReference>
<organism evidence="11">
    <name type="scientific">hydrothermal vent metagenome</name>
    <dbReference type="NCBI Taxonomy" id="652676"/>
    <lineage>
        <taxon>unclassified sequences</taxon>
        <taxon>metagenomes</taxon>
        <taxon>ecological metagenomes</taxon>
    </lineage>
</organism>
<evidence type="ECO:0000256" key="6">
    <source>
        <dbReference type="SAM" id="MobiDB-lite"/>
    </source>
</evidence>
<dbReference type="PANTHER" id="PTHR43395:SF8">
    <property type="entry name" value="HISTIDINE KINASE"/>
    <property type="match status" value="1"/>
</dbReference>
<dbReference type="Pfam" id="PF02518">
    <property type="entry name" value="HATPase_c"/>
    <property type="match status" value="1"/>
</dbReference>
<evidence type="ECO:0000259" key="7">
    <source>
        <dbReference type="PROSITE" id="PS50109"/>
    </source>
</evidence>
<dbReference type="PRINTS" id="PR00344">
    <property type="entry name" value="BCTRLSENSOR"/>
</dbReference>
<evidence type="ECO:0000256" key="3">
    <source>
        <dbReference type="ARBA" id="ARBA00022553"/>
    </source>
</evidence>
<dbReference type="SMART" id="SM00448">
    <property type="entry name" value="REC"/>
    <property type="match status" value="1"/>
</dbReference>